<dbReference type="EMBL" id="FNSO01000004">
    <property type="protein sequence ID" value="SED21341.1"/>
    <property type="molecule type" value="Genomic_DNA"/>
</dbReference>
<evidence type="ECO:0000313" key="3">
    <source>
        <dbReference type="EMBL" id="SED21341.1"/>
    </source>
</evidence>
<dbReference type="STRING" id="208445.SAMN04489727_6915"/>
<organism evidence="3 4">
    <name type="scientific">Amycolatopsis tolypomycina</name>
    <dbReference type="NCBI Taxonomy" id="208445"/>
    <lineage>
        <taxon>Bacteria</taxon>
        <taxon>Bacillati</taxon>
        <taxon>Actinomycetota</taxon>
        <taxon>Actinomycetes</taxon>
        <taxon>Pseudonocardiales</taxon>
        <taxon>Pseudonocardiaceae</taxon>
        <taxon>Amycolatopsis</taxon>
    </lineage>
</organism>
<dbReference type="Proteomes" id="UP000199622">
    <property type="component" value="Unassembled WGS sequence"/>
</dbReference>
<dbReference type="PANTHER" id="PTHR43000">
    <property type="entry name" value="DTDP-D-GLUCOSE 4,6-DEHYDRATASE-RELATED"/>
    <property type="match status" value="1"/>
</dbReference>
<name>A0A1H4YWG0_9PSEU</name>
<dbReference type="SUPFAM" id="SSF51735">
    <property type="entry name" value="NAD(P)-binding Rossmann-fold domains"/>
    <property type="match status" value="1"/>
</dbReference>
<sequence>MIWRCSKGEAVRLKIAIAGGAGFVGINLAEVASASGHDVVLVDKGDRLGRYVRSGMGSKVSLVEANLAAGDGDALAGADVIVNLAALAHVDYSMHFGEKVMANNICVQRTVLEVANRNRTPVLFTSSIEVYGGNSGPLFVEESPRAPLSPYGESKVFCEDLIQLYRQKYAVKATVVRLTNLYGPWQSPDRIIPRIIAQSYSNVESYVTTGRLRDFLYVADAVSAILGLVEAGLPEDYYNVSTGCGVKLEEVVDHIATRIPGSRYRTIDESDGGRGPSLVASAARLEKFLGWRPATGLGAGLEATLDWYGRNRDWWSQFSGVVHADRSGPEFLVDFAVPL</sequence>
<keyword evidence="4" id="KW-1185">Reference proteome</keyword>
<dbReference type="AlphaFoldDB" id="A0A1H4YWG0"/>
<reference evidence="4" key="1">
    <citation type="submission" date="2016-10" db="EMBL/GenBank/DDBJ databases">
        <authorList>
            <person name="Varghese N."/>
            <person name="Submissions S."/>
        </authorList>
    </citation>
    <scope>NUCLEOTIDE SEQUENCE [LARGE SCALE GENOMIC DNA]</scope>
    <source>
        <strain evidence="4">DSM 44544</strain>
    </source>
</reference>
<protein>
    <submittedName>
        <fullName evidence="3">dTDP-glucose 4,6-dehydratase</fullName>
    </submittedName>
</protein>
<dbReference type="Gene3D" id="3.40.50.720">
    <property type="entry name" value="NAD(P)-binding Rossmann-like Domain"/>
    <property type="match status" value="1"/>
</dbReference>
<proteinExistence type="inferred from homology"/>
<dbReference type="InterPro" id="IPR001509">
    <property type="entry name" value="Epimerase_deHydtase"/>
</dbReference>
<evidence type="ECO:0000313" key="4">
    <source>
        <dbReference type="Proteomes" id="UP000199622"/>
    </source>
</evidence>
<dbReference type="Pfam" id="PF01370">
    <property type="entry name" value="Epimerase"/>
    <property type="match status" value="1"/>
</dbReference>
<accession>A0A1H4YWG0</accession>
<comment type="similarity">
    <text evidence="1">Belongs to the NAD(P)-dependent epimerase/dehydratase family.</text>
</comment>
<gene>
    <name evidence="3" type="ORF">SAMN04489727_6915</name>
</gene>
<evidence type="ECO:0000256" key="1">
    <source>
        <dbReference type="ARBA" id="ARBA00007637"/>
    </source>
</evidence>
<evidence type="ECO:0000259" key="2">
    <source>
        <dbReference type="Pfam" id="PF01370"/>
    </source>
</evidence>
<feature type="domain" description="NAD-dependent epimerase/dehydratase" evidence="2">
    <location>
        <begin position="15"/>
        <end position="240"/>
    </location>
</feature>
<dbReference type="InterPro" id="IPR036291">
    <property type="entry name" value="NAD(P)-bd_dom_sf"/>
</dbReference>